<dbReference type="AlphaFoldDB" id="A0AA36CNK5"/>
<comment type="caution">
    <text evidence="9">The sequence shown here is derived from an EMBL/GenBank/DDBJ whole genome shotgun (WGS) entry which is preliminary data.</text>
</comment>
<dbReference type="EMBL" id="CATQJA010001289">
    <property type="protein sequence ID" value="CAJ0566652.1"/>
    <property type="molecule type" value="Genomic_DNA"/>
</dbReference>
<comment type="subunit">
    <text evidence="3">Interacts with ERF2.</text>
</comment>
<proteinExistence type="inferred from homology"/>
<evidence type="ECO:0000313" key="10">
    <source>
        <dbReference type="Proteomes" id="UP001177023"/>
    </source>
</evidence>
<dbReference type="PANTHER" id="PTHR13254:SF0">
    <property type="entry name" value="GOLGIN SUBFAMILY A MEMBER 7_ERF4 DOMAIN-CONTAINING PROTEIN"/>
    <property type="match status" value="1"/>
</dbReference>
<comment type="similarity">
    <text evidence="2">Belongs to the ERF4 family.</text>
</comment>
<keyword evidence="6" id="KW-0472">Membrane</keyword>
<evidence type="ECO:0000256" key="4">
    <source>
        <dbReference type="ARBA" id="ARBA00018463"/>
    </source>
</evidence>
<keyword evidence="10" id="KW-1185">Reference proteome</keyword>
<comment type="subcellular location">
    <subcellularLocation>
        <location evidence="1">Endoplasmic reticulum membrane</location>
        <topology evidence="1">Peripheral membrane protein</topology>
    </subcellularLocation>
</comment>
<evidence type="ECO:0000256" key="3">
    <source>
        <dbReference type="ARBA" id="ARBA00011396"/>
    </source>
</evidence>
<reference evidence="9" key="1">
    <citation type="submission" date="2023-06" db="EMBL/GenBank/DDBJ databases">
        <authorList>
            <person name="Delattre M."/>
        </authorList>
    </citation>
    <scope>NUCLEOTIDE SEQUENCE</scope>
    <source>
        <strain evidence="9">AF72</strain>
    </source>
</reference>
<gene>
    <name evidence="8" type="ORF">MSPICULIGERA_LOCUS5243</name>
    <name evidence="9" type="ORF">MSPICULIGERA_LOCUS9907</name>
</gene>
<accession>A0AA36CNK5</accession>
<evidence type="ECO:0000256" key="5">
    <source>
        <dbReference type="ARBA" id="ARBA00022824"/>
    </source>
</evidence>
<dbReference type="GO" id="GO:0006612">
    <property type="term" value="P:protein targeting to membrane"/>
    <property type="evidence" value="ECO:0007669"/>
    <property type="project" value="TreeGrafter"/>
</dbReference>
<feature type="domain" description="Golgin subfamily A member 7/ERF4" evidence="7">
    <location>
        <begin position="12"/>
        <end position="59"/>
    </location>
</feature>
<evidence type="ECO:0000313" key="8">
    <source>
        <dbReference type="EMBL" id="CAJ0566652.1"/>
    </source>
</evidence>
<dbReference type="InterPro" id="IPR051371">
    <property type="entry name" value="Ras_palmitoyltransferase"/>
</dbReference>
<sequence>MEIETMDEDRCFVARDYSKGLAVQFDTEVPDMLQGRVREADWRRTIRAINEKFTEAERIDRLLAQENKEVYGPVGVHILNPMFRGLRVIEITVKRPR</sequence>
<dbReference type="GO" id="GO:0005789">
    <property type="term" value="C:endoplasmic reticulum membrane"/>
    <property type="evidence" value="ECO:0007669"/>
    <property type="project" value="UniProtKB-SubCell"/>
</dbReference>
<dbReference type="Pfam" id="PF10256">
    <property type="entry name" value="Erf4"/>
    <property type="match status" value="1"/>
</dbReference>
<dbReference type="InterPro" id="IPR019383">
    <property type="entry name" value="Golgin_A_7/ERF4"/>
</dbReference>
<evidence type="ECO:0000313" key="9">
    <source>
        <dbReference type="EMBL" id="CAJ0571503.1"/>
    </source>
</evidence>
<dbReference type="PANTHER" id="PTHR13254">
    <property type="entry name" value="GOLGI AUTOANTIGEN, GOLGIN SUBFAMILY A, 7"/>
    <property type="match status" value="1"/>
</dbReference>
<evidence type="ECO:0000256" key="6">
    <source>
        <dbReference type="ARBA" id="ARBA00023136"/>
    </source>
</evidence>
<evidence type="ECO:0000256" key="1">
    <source>
        <dbReference type="ARBA" id="ARBA00004406"/>
    </source>
</evidence>
<dbReference type="GO" id="GO:0002178">
    <property type="term" value="C:palmitoyltransferase complex"/>
    <property type="evidence" value="ECO:0007669"/>
    <property type="project" value="TreeGrafter"/>
</dbReference>
<dbReference type="Proteomes" id="UP001177023">
    <property type="component" value="Unassembled WGS sequence"/>
</dbReference>
<feature type="non-terminal residue" evidence="9">
    <location>
        <position position="97"/>
    </location>
</feature>
<protein>
    <recommendedName>
        <fullName evidence="4">Ras modification protein ERF4</fullName>
    </recommendedName>
</protein>
<organism evidence="9 10">
    <name type="scientific">Mesorhabditis spiculigera</name>
    <dbReference type="NCBI Taxonomy" id="96644"/>
    <lineage>
        <taxon>Eukaryota</taxon>
        <taxon>Metazoa</taxon>
        <taxon>Ecdysozoa</taxon>
        <taxon>Nematoda</taxon>
        <taxon>Chromadorea</taxon>
        <taxon>Rhabditida</taxon>
        <taxon>Rhabditina</taxon>
        <taxon>Rhabditomorpha</taxon>
        <taxon>Rhabditoidea</taxon>
        <taxon>Rhabditidae</taxon>
        <taxon>Mesorhabditinae</taxon>
        <taxon>Mesorhabditis</taxon>
    </lineage>
</organism>
<evidence type="ECO:0000259" key="7">
    <source>
        <dbReference type="Pfam" id="PF10256"/>
    </source>
</evidence>
<name>A0AA36CNK5_9BILA</name>
<dbReference type="EMBL" id="CATQJA010002568">
    <property type="protein sequence ID" value="CAJ0571503.1"/>
    <property type="molecule type" value="Genomic_DNA"/>
</dbReference>
<evidence type="ECO:0000256" key="2">
    <source>
        <dbReference type="ARBA" id="ARBA00007732"/>
    </source>
</evidence>
<keyword evidence="5" id="KW-0256">Endoplasmic reticulum</keyword>